<keyword evidence="5" id="KW-0863">Zinc-finger</keyword>
<dbReference type="GO" id="GO:0000122">
    <property type="term" value="P:negative regulation of transcription by RNA polymerase II"/>
    <property type="evidence" value="ECO:0007669"/>
    <property type="project" value="TreeGrafter"/>
</dbReference>
<comment type="subcellular location">
    <subcellularLocation>
        <location evidence="1">Nucleus</location>
    </subcellularLocation>
</comment>
<dbReference type="GeneID" id="41977051"/>
<dbReference type="PANTHER" id="PTHR12360:SF12">
    <property type="entry name" value="TRANSCRIPTIONAL REPRESSOR NF-X1"/>
    <property type="match status" value="1"/>
</dbReference>
<keyword evidence="4" id="KW-0677">Repeat</keyword>
<dbReference type="Pfam" id="PF01422">
    <property type="entry name" value="zf-NF-X1"/>
    <property type="match status" value="7"/>
</dbReference>
<dbReference type="InterPro" id="IPR034078">
    <property type="entry name" value="NFX1_fam"/>
</dbReference>
<feature type="compositionally biased region" description="Basic residues" evidence="10">
    <location>
        <begin position="18"/>
        <end position="36"/>
    </location>
</feature>
<feature type="region of interest" description="Disordered" evidence="10">
    <location>
        <begin position="1104"/>
        <end position="1152"/>
    </location>
</feature>
<evidence type="ECO:0000256" key="5">
    <source>
        <dbReference type="ARBA" id="ARBA00022771"/>
    </source>
</evidence>
<organism evidence="12 13">
    <name type="scientific">Thyridium curvatum</name>
    <dbReference type="NCBI Taxonomy" id="1093900"/>
    <lineage>
        <taxon>Eukaryota</taxon>
        <taxon>Fungi</taxon>
        <taxon>Dikarya</taxon>
        <taxon>Ascomycota</taxon>
        <taxon>Pezizomycotina</taxon>
        <taxon>Sordariomycetes</taxon>
        <taxon>Sordariomycetidae</taxon>
        <taxon>Thyridiales</taxon>
        <taxon>Thyridiaceae</taxon>
        <taxon>Thyridium</taxon>
    </lineage>
</organism>
<reference evidence="12 13" key="1">
    <citation type="submission" date="2019-06" db="EMBL/GenBank/DDBJ databases">
        <title>Draft genome sequence of the filamentous fungus Phialemoniopsis curvata isolated from diesel fuel.</title>
        <authorList>
            <person name="Varaljay V.A."/>
            <person name="Lyon W.J."/>
            <person name="Crouch A.L."/>
            <person name="Drake C.E."/>
            <person name="Hollomon J.M."/>
            <person name="Nadeau L.J."/>
            <person name="Nunn H.S."/>
            <person name="Stevenson B.S."/>
            <person name="Bojanowski C.L."/>
            <person name="Crookes-Goodson W.J."/>
        </authorList>
    </citation>
    <scope>NUCLEOTIDE SEQUENCE [LARGE SCALE GENOMIC DNA]</scope>
    <source>
        <strain evidence="12 13">D216</strain>
    </source>
</reference>
<feature type="compositionally biased region" description="Acidic residues" evidence="10">
    <location>
        <begin position="1135"/>
        <end position="1145"/>
    </location>
</feature>
<evidence type="ECO:0000256" key="4">
    <source>
        <dbReference type="ARBA" id="ARBA00022737"/>
    </source>
</evidence>
<dbReference type="InterPro" id="IPR001374">
    <property type="entry name" value="R3H_dom"/>
</dbReference>
<accession>A0A507AX89</accession>
<feature type="domain" description="R3H" evidence="11">
    <location>
        <begin position="847"/>
        <end position="910"/>
    </location>
</feature>
<dbReference type="InParanoid" id="A0A507AX89"/>
<dbReference type="AlphaFoldDB" id="A0A507AX89"/>
<gene>
    <name evidence="12" type="ORF">E0L32_009604</name>
</gene>
<keyword evidence="3" id="KW-0479">Metal-binding</keyword>
<dbReference type="InterPro" id="IPR000967">
    <property type="entry name" value="Znf_NFX1"/>
</dbReference>
<evidence type="ECO:0000256" key="2">
    <source>
        <dbReference type="ARBA" id="ARBA00007269"/>
    </source>
</evidence>
<evidence type="ECO:0000313" key="13">
    <source>
        <dbReference type="Proteomes" id="UP000319257"/>
    </source>
</evidence>
<dbReference type="GO" id="GO:0000981">
    <property type="term" value="F:DNA-binding transcription factor activity, RNA polymerase II-specific"/>
    <property type="evidence" value="ECO:0007669"/>
    <property type="project" value="TreeGrafter"/>
</dbReference>
<dbReference type="Gene3D" id="3.30.1370.50">
    <property type="entry name" value="R3H-like domain"/>
    <property type="match status" value="1"/>
</dbReference>
<dbReference type="Proteomes" id="UP000319257">
    <property type="component" value="Unassembled WGS sequence"/>
</dbReference>
<dbReference type="PROSITE" id="PS51061">
    <property type="entry name" value="R3H"/>
    <property type="match status" value="1"/>
</dbReference>
<dbReference type="FunFam" id="3.30.1370.50:FF:000006">
    <property type="entry name" value="NF-X1 finger transcription factor"/>
    <property type="match status" value="1"/>
</dbReference>
<dbReference type="STRING" id="1093900.A0A507AX89"/>
<dbReference type="RefSeq" id="XP_030990611.1">
    <property type="nucleotide sequence ID" value="XM_031144587.1"/>
</dbReference>
<evidence type="ECO:0000256" key="10">
    <source>
        <dbReference type="SAM" id="MobiDB-lite"/>
    </source>
</evidence>
<comment type="similarity">
    <text evidence="2">Belongs to the NFX1 family.</text>
</comment>
<evidence type="ECO:0000256" key="3">
    <source>
        <dbReference type="ARBA" id="ARBA00022723"/>
    </source>
</evidence>
<feature type="compositionally biased region" description="Basic residues" evidence="10">
    <location>
        <begin position="84"/>
        <end position="96"/>
    </location>
</feature>
<evidence type="ECO:0000256" key="8">
    <source>
        <dbReference type="ARBA" id="ARBA00023163"/>
    </source>
</evidence>
<protein>
    <recommendedName>
        <fullName evidence="11">R3H domain-containing protein</fullName>
    </recommendedName>
</protein>
<dbReference type="CDD" id="cd06008">
    <property type="entry name" value="NF-X1-zinc-finger"/>
    <property type="match status" value="4"/>
</dbReference>
<comment type="caution">
    <text evidence="12">The sequence shown here is derived from an EMBL/GenBank/DDBJ whole genome shotgun (WGS) entry which is preliminary data.</text>
</comment>
<keyword evidence="6" id="KW-0862">Zinc</keyword>
<dbReference type="CDD" id="cd16492">
    <property type="entry name" value="RING-CH-C4HC3_NFX1-like"/>
    <property type="match status" value="1"/>
</dbReference>
<evidence type="ECO:0000256" key="1">
    <source>
        <dbReference type="ARBA" id="ARBA00004123"/>
    </source>
</evidence>
<keyword evidence="7" id="KW-0805">Transcription regulation</keyword>
<dbReference type="SMART" id="SM00438">
    <property type="entry name" value="ZnF_NFX"/>
    <property type="match status" value="10"/>
</dbReference>
<evidence type="ECO:0000256" key="9">
    <source>
        <dbReference type="ARBA" id="ARBA00023242"/>
    </source>
</evidence>
<dbReference type="CDD" id="cd06006">
    <property type="entry name" value="R3H_unknown_2"/>
    <property type="match status" value="1"/>
</dbReference>
<evidence type="ECO:0000256" key="7">
    <source>
        <dbReference type="ARBA" id="ARBA00023015"/>
    </source>
</evidence>
<keyword evidence="9" id="KW-0539">Nucleus</keyword>
<feature type="compositionally biased region" description="Polar residues" evidence="10">
    <location>
        <begin position="63"/>
        <end position="79"/>
    </location>
</feature>
<dbReference type="GO" id="GO:0008270">
    <property type="term" value="F:zinc ion binding"/>
    <property type="evidence" value="ECO:0007669"/>
    <property type="project" value="UniProtKB-KW"/>
</dbReference>
<dbReference type="EMBL" id="SKBQ01000071">
    <property type="protein sequence ID" value="TPX08900.1"/>
    <property type="molecule type" value="Genomic_DNA"/>
</dbReference>
<dbReference type="FunCoup" id="A0A507AX89">
    <property type="interactions" value="950"/>
</dbReference>
<sequence>MPEAMAAESRPPAPSSRGGHRGPQRGGRSRRGRGRGRGGAARTAEEAGRAAPAPLEHTHVHTDNASVQSADSHRGSQTTDRSRGGRGRRGGPRPRGGRGAPSVEVATLGPRRAFGGHLTADAQPDAVEGPALSGDAPVFVPGQPVVSRPTTQQAPPKVPHTRRASKSSALDLPTRIHEDIDNGQYECVICTGEVLRTSQIWSCSLCWTVAHLHCVKKWYKNQMKKDDQPQNPDQPKTWRCPGCNSAMGENEEPRVHHCWCGKEINAKSIVGLPPHSCGQTCSKPRSTCPHPCPQECHAGPCEPCKLMGPEQACFCGKNASRKRCSETDYINGWSCHELCGDLLPCGEHTCVQECHPGLCGTCALPMPSRCYCGKEQKELPCEQRDELLESFNYGQVKKGEEEGESQAIDDEWFDGSFHCGSVCGRKFDCGVHECQKKCHPQDEKAAHCTFSPDIVSHCPCGKTALTEILETPRQSCRDPIPHCSKTCEKVLPCGHRCQNACHDGACEPCMQTVDIPCRCGRTTTEAICHKGLASPPQCERICRAQLNCGRHECGKPCCSGERRATERQAAKRKRNANTAVNEEFEAEHICLRTCGRLLKCGTHRCQELCHKGPCGSCREAIFDEIACSCGRTVLYPPQPCGTRPPECRFDCTKPRACGHPTVQHNCHPDDVPCPKCPFLVEKTCICGKQNLKNQPCWFDEVRCGLPCGKTLKCGTHKCMKLCHKPGECEDAGITGSHCTQPCGKTRRSCEHVCTDECHAPYACKEDRPCQSKTFVTCDCQNRKQEVRCLASRTNPFPAREPLKCDDECLRLQRNARLAQALNIDPATHTDDHVPYSDATLKLFRESTAWAQAQEREFRVFAEDRGERRLRFRPMPAHQRAFLHALAEDFGLDSESQDPEPHRHVAVFKTPRFVSAPRKTLAQCVSILKAQAPPPATPAAKASAVQPYNAFLLSAPRFALTIDEVGAALAPHLAGPGGAPSGLSFHTTFLPSDDKFVVKASAPGATAASVARSGPAPTPAGIETSLTALKPAVARAVAADKLAGSVTLCAVDDAGHVVRHEGDGSAGGAGSGWSAVAGRAAARPRAAPATGWAINSGGKLKSSFVALRKKAEMPRESEREREREREEAKAKAAREQEEEVEEDWEDAAEKLED</sequence>
<dbReference type="PANTHER" id="PTHR12360">
    <property type="entry name" value="NUCLEAR TRANSCRIPTION FACTOR, X-BOX BINDING 1 NFX1"/>
    <property type="match status" value="1"/>
</dbReference>
<dbReference type="SMART" id="SM00393">
    <property type="entry name" value="R3H"/>
    <property type="match status" value="1"/>
</dbReference>
<proteinExistence type="inferred from homology"/>
<dbReference type="InterPro" id="IPR034077">
    <property type="entry name" value="R3H_FAP1"/>
</dbReference>
<dbReference type="GO" id="GO:0000977">
    <property type="term" value="F:RNA polymerase II transcription regulatory region sequence-specific DNA binding"/>
    <property type="evidence" value="ECO:0007669"/>
    <property type="project" value="TreeGrafter"/>
</dbReference>
<keyword evidence="13" id="KW-1185">Reference proteome</keyword>
<keyword evidence="8" id="KW-0804">Transcription</keyword>
<feature type="region of interest" description="Disordered" evidence="10">
    <location>
        <begin position="1"/>
        <end position="168"/>
    </location>
</feature>
<name>A0A507AX89_9PEZI</name>
<evidence type="ECO:0000313" key="12">
    <source>
        <dbReference type="EMBL" id="TPX08900.1"/>
    </source>
</evidence>
<dbReference type="OrthoDB" id="6512771at2759"/>
<dbReference type="SUPFAM" id="SSF82708">
    <property type="entry name" value="R3H domain"/>
    <property type="match status" value="1"/>
</dbReference>
<feature type="compositionally biased region" description="Basic and acidic residues" evidence="10">
    <location>
        <begin position="1108"/>
        <end position="1134"/>
    </location>
</feature>
<dbReference type="Pfam" id="PF01424">
    <property type="entry name" value="R3H"/>
    <property type="match status" value="1"/>
</dbReference>
<dbReference type="InterPro" id="IPR036867">
    <property type="entry name" value="R3H_dom_sf"/>
</dbReference>
<evidence type="ECO:0000256" key="6">
    <source>
        <dbReference type="ARBA" id="ARBA00022833"/>
    </source>
</evidence>
<evidence type="ECO:0000259" key="11">
    <source>
        <dbReference type="PROSITE" id="PS51061"/>
    </source>
</evidence>
<dbReference type="GO" id="GO:0005634">
    <property type="term" value="C:nucleus"/>
    <property type="evidence" value="ECO:0007669"/>
    <property type="project" value="UniProtKB-SubCell"/>
</dbReference>